<keyword evidence="1" id="KW-0812">Transmembrane</keyword>
<keyword evidence="3" id="KW-1185">Reference proteome</keyword>
<dbReference type="EMBL" id="JBHMBS010000004">
    <property type="protein sequence ID" value="MFB9675962.1"/>
    <property type="molecule type" value="Genomic_DNA"/>
</dbReference>
<evidence type="ECO:0008006" key="4">
    <source>
        <dbReference type="Google" id="ProtNLM"/>
    </source>
</evidence>
<feature type="transmembrane region" description="Helical" evidence="1">
    <location>
        <begin position="44"/>
        <end position="67"/>
    </location>
</feature>
<evidence type="ECO:0000313" key="3">
    <source>
        <dbReference type="Proteomes" id="UP001589610"/>
    </source>
</evidence>
<name>A0ABV5TA80_9ACTN</name>
<comment type="caution">
    <text evidence="2">The sequence shown here is derived from an EMBL/GenBank/DDBJ whole genome shotgun (WGS) entry which is preliminary data.</text>
</comment>
<sequence>MRTWFHVHHVAWSALSLAMTAGVVAMAGDVLVPVPNLSRGDLDGVPLALIAPLAASAVLVRGVYAGPADLEAVAVRPTGAYRAGLVAAACAASLLAGLLLTGAVPYGTAAARNLVGFTGLALVASRWRRDAATGVPVAYMIAAMLLGGGSGTGSPWDWAIIDSPGPSSWAVPVTALALGLTCSVFPGRERAPS</sequence>
<organism evidence="2 3">
    <name type="scientific">Streptosporangium vulgare</name>
    <dbReference type="NCBI Taxonomy" id="46190"/>
    <lineage>
        <taxon>Bacteria</taxon>
        <taxon>Bacillati</taxon>
        <taxon>Actinomycetota</taxon>
        <taxon>Actinomycetes</taxon>
        <taxon>Streptosporangiales</taxon>
        <taxon>Streptosporangiaceae</taxon>
        <taxon>Streptosporangium</taxon>
    </lineage>
</organism>
<accession>A0ABV5TA80</accession>
<proteinExistence type="predicted"/>
<feature type="transmembrane region" description="Helical" evidence="1">
    <location>
        <begin position="169"/>
        <end position="187"/>
    </location>
</feature>
<feature type="transmembrane region" description="Helical" evidence="1">
    <location>
        <begin position="12"/>
        <end position="32"/>
    </location>
</feature>
<feature type="transmembrane region" description="Helical" evidence="1">
    <location>
        <begin position="79"/>
        <end position="100"/>
    </location>
</feature>
<dbReference type="RefSeq" id="WP_386155974.1">
    <property type="nucleotide sequence ID" value="NZ_JBHMBS010000004.1"/>
</dbReference>
<feature type="transmembrane region" description="Helical" evidence="1">
    <location>
        <begin position="131"/>
        <end position="149"/>
    </location>
</feature>
<gene>
    <name evidence="2" type="ORF">ACFFRH_10725</name>
</gene>
<reference evidence="2 3" key="1">
    <citation type="submission" date="2024-09" db="EMBL/GenBank/DDBJ databases">
        <authorList>
            <person name="Sun Q."/>
            <person name="Mori K."/>
        </authorList>
    </citation>
    <scope>NUCLEOTIDE SEQUENCE [LARGE SCALE GENOMIC DNA]</scope>
    <source>
        <strain evidence="2 3">JCM 3028</strain>
    </source>
</reference>
<keyword evidence="1" id="KW-1133">Transmembrane helix</keyword>
<feature type="transmembrane region" description="Helical" evidence="1">
    <location>
        <begin position="106"/>
        <end position="124"/>
    </location>
</feature>
<protein>
    <recommendedName>
        <fullName evidence="4">ABC transporter permease</fullName>
    </recommendedName>
</protein>
<dbReference type="Proteomes" id="UP001589610">
    <property type="component" value="Unassembled WGS sequence"/>
</dbReference>
<evidence type="ECO:0000313" key="2">
    <source>
        <dbReference type="EMBL" id="MFB9675962.1"/>
    </source>
</evidence>
<keyword evidence="1" id="KW-0472">Membrane</keyword>
<evidence type="ECO:0000256" key="1">
    <source>
        <dbReference type="SAM" id="Phobius"/>
    </source>
</evidence>